<protein>
    <recommendedName>
        <fullName evidence="2">DUF7670 domain-containing protein</fullName>
    </recommendedName>
</protein>
<keyword evidence="1" id="KW-0812">Transmembrane</keyword>
<keyword evidence="1" id="KW-0472">Membrane</keyword>
<evidence type="ECO:0000259" key="2">
    <source>
        <dbReference type="Pfam" id="PF24709"/>
    </source>
</evidence>
<dbReference type="Proteomes" id="UP000178240">
    <property type="component" value="Unassembled WGS sequence"/>
</dbReference>
<dbReference type="EMBL" id="MHIE01000020">
    <property type="protein sequence ID" value="OGY45414.1"/>
    <property type="molecule type" value="Genomic_DNA"/>
</dbReference>
<comment type="caution">
    <text evidence="3">The sequence shown here is derived from an EMBL/GenBank/DDBJ whole genome shotgun (WGS) entry which is preliminary data.</text>
</comment>
<name>A0A1G1XZQ2_9BACT</name>
<keyword evidence="1" id="KW-1133">Transmembrane helix</keyword>
<evidence type="ECO:0000313" key="3">
    <source>
        <dbReference type="EMBL" id="OGY45414.1"/>
    </source>
</evidence>
<feature type="transmembrane region" description="Helical" evidence="1">
    <location>
        <begin position="12"/>
        <end position="32"/>
    </location>
</feature>
<dbReference type="Pfam" id="PF24709">
    <property type="entry name" value="DUF7670"/>
    <property type="match status" value="1"/>
</dbReference>
<feature type="domain" description="DUF7670" evidence="2">
    <location>
        <begin position="3"/>
        <end position="124"/>
    </location>
</feature>
<sequence>MEKNTNKFIYWTPRVLSILLIVFLAIFSLDVFDGDYGFWGTVLGLLIHNIPSFILFGILIISWKYEMVGGVAFILAGMSYMVFTVVRESVEPWYMLLILSLILVVPAFLIGILFIVGWFKKKKIARAA</sequence>
<dbReference type="AlphaFoldDB" id="A0A1G1XZQ2"/>
<organism evidence="3 4">
    <name type="scientific">Candidatus Buchananbacteria bacterium RIFCSPHIGHO2_01_FULL_44_11</name>
    <dbReference type="NCBI Taxonomy" id="1797535"/>
    <lineage>
        <taxon>Bacteria</taxon>
        <taxon>Candidatus Buchananiibacteriota</taxon>
    </lineage>
</organism>
<feature type="transmembrane region" description="Helical" evidence="1">
    <location>
        <begin position="68"/>
        <end position="87"/>
    </location>
</feature>
<accession>A0A1G1XZQ2</accession>
<feature type="transmembrane region" description="Helical" evidence="1">
    <location>
        <begin position="38"/>
        <end position="61"/>
    </location>
</feature>
<feature type="transmembrane region" description="Helical" evidence="1">
    <location>
        <begin position="93"/>
        <end position="119"/>
    </location>
</feature>
<proteinExistence type="predicted"/>
<dbReference type="STRING" id="1797535.A2744_00370"/>
<evidence type="ECO:0000313" key="4">
    <source>
        <dbReference type="Proteomes" id="UP000178240"/>
    </source>
</evidence>
<reference evidence="3 4" key="1">
    <citation type="journal article" date="2016" name="Nat. Commun.">
        <title>Thousands of microbial genomes shed light on interconnected biogeochemical processes in an aquifer system.</title>
        <authorList>
            <person name="Anantharaman K."/>
            <person name="Brown C.T."/>
            <person name="Hug L.A."/>
            <person name="Sharon I."/>
            <person name="Castelle C.J."/>
            <person name="Probst A.J."/>
            <person name="Thomas B.C."/>
            <person name="Singh A."/>
            <person name="Wilkins M.J."/>
            <person name="Karaoz U."/>
            <person name="Brodie E.L."/>
            <person name="Williams K.H."/>
            <person name="Hubbard S.S."/>
            <person name="Banfield J.F."/>
        </authorList>
    </citation>
    <scope>NUCLEOTIDE SEQUENCE [LARGE SCALE GENOMIC DNA]</scope>
</reference>
<gene>
    <name evidence="3" type="ORF">A2744_00370</name>
</gene>
<evidence type="ECO:0000256" key="1">
    <source>
        <dbReference type="SAM" id="Phobius"/>
    </source>
</evidence>
<dbReference type="InterPro" id="IPR056087">
    <property type="entry name" value="DUF7670"/>
</dbReference>